<keyword evidence="4" id="KW-1185">Reference proteome</keyword>
<reference evidence="3 4" key="1">
    <citation type="submission" date="2023-08" db="EMBL/GenBank/DDBJ databases">
        <title>Black Yeasts Isolated from many extreme environments.</title>
        <authorList>
            <person name="Coleine C."/>
            <person name="Stajich J.E."/>
            <person name="Selbmann L."/>
        </authorList>
    </citation>
    <scope>NUCLEOTIDE SEQUENCE [LARGE SCALE GENOMIC DNA]</scope>
    <source>
        <strain evidence="3 4">CCFEE 5935</strain>
    </source>
</reference>
<dbReference type="Pfam" id="PF07110">
    <property type="entry name" value="EthD"/>
    <property type="match status" value="1"/>
</dbReference>
<name>A0AAV9PBX2_9PEZI</name>
<proteinExistence type="inferred from homology"/>
<evidence type="ECO:0000256" key="1">
    <source>
        <dbReference type="ARBA" id="ARBA00005986"/>
    </source>
</evidence>
<dbReference type="GO" id="GO:0016491">
    <property type="term" value="F:oxidoreductase activity"/>
    <property type="evidence" value="ECO:0007669"/>
    <property type="project" value="InterPro"/>
</dbReference>
<evidence type="ECO:0000259" key="2">
    <source>
        <dbReference type="Pfam" id="PF07110"/>
    </source>
</evidence>
<dbReference type="GeneID" id="89926766"/>
<organism evidence="3 4">
    <name type="scientific">Saxophila tyrrhenica</name>
    <dbReference type="NCBI Taxonomy" id="1690608"/>
    <lineage>
        <taxon>Eukaryota</taxon>
        <taxon>Fungi</taxon>
        <taxon>Dikarya</taxon>
        <taxon>Ascomycota</taxon>
        <taxon>Pezizomycotina</taxon>
        <taxon>Dothideomycetes</taxon>
        <taxon>Dothideomycetidae</taxon>
        <taxon>Mycosphaerellales</taxon>
        <taxon>Extremaceae</taxon>
        <taxon>Saxophila</taxon>
    </lineage>
</organism>
<protein>
    <recommendedName>
        <fullName evidence="2">EthD domain-containing protein</fullName>
    </recommendedName>
</protein>
<dbReference type="RefSeq" id="XP_064658795.1">
    <property type="nucleotide sequence ID" value="XM_064802670.1"/>
</dbReference>
<accession>A0AAV9PBX2</accession>
<dbReference type="Proteomes" id="UP001337655">
    <property type="component" value="Unassembled WGS sequence"/>
</dbReference>
<dbReference type="AlphaFoldDB" id="A0AAV9PBX2"/>
<feature type="domain" description="EthD" evidence="2">
    <location>
        <begin position="57"/>
        <end position="159"/>
    </location>
</feature>
<evidence type="ECO:0000313" key="4">
    <source>
        <dbReference type="Proteomes" id="UP001337655"/>
    </source>
</evidence>
<dbReference type="Gene3D" id="3.30.70.100">
    <property type="match status" value="1"/>
</dbReference>
<dbReference type="SUPFAM" id="SSF54909">
    <property type="entry name" value="Dimeric alpha+beta barrel"/>
    <property type="match status" value="1"/>
</dbReference>
<dbReference type="InterPro" id="IPR011008">
    <property type="entry name" value="Dimeric_a/b-barrel"/>
</dbReference>
<sequence length="178" mass="20293">MTSRSDLVVAIDLGSNCEKRSSKQQEHHIEPPIMKLVPGALALTRTGFQLLMIGRRRQDLTPAQYRDHYENVHIPLMRNLTGDSFPLSHERHYISRMPGDHGTFPADLLLPGIVTQADFDFDAVAVLTYRDRAHFDANWAYFEDEEFREIIAADEAKFSEWVKGVFLSGYAVSFGEVH</sequence>
<evidence type="ECO:0000313" key="3">
    <source>
        <dbReference type="EMBL" id="KAK5169449.1"/>
    </source>
</evidence>
<dbReference type="EMBL" id="JAVRRT010000008">
    <property type="protein sequence ID" value="KAK5169449.1"/>
    <property type="molecule type" value="Genomic_DNA"/>
</dbReference>
<comment type="caution">
    <text evidence="3">The sequence shown here is derived from an EMBL/GenBank/DDBJ whole genome shotgun (WGS) entry which is preliminary data.</text>
</comment>
<comment type="similarity">
    <text evidence="1">Belongs to the tpcK family.</text>
</comment>
<gene>
    <name evidence="3" type="ORF">LTR77_005425</name>
</gene>
<dbReference type="InterPro" id="IPR009799">
    <property type="entry name" value="EthD_dom"/>
</dbReference>